<dbReference type="SUPFAM" id="SSF53254">
    <property type="entry name" value="Phosphoglycerate mutase-like"/>
    <property type="match status" value="1"/>
</dbReference>
<dbReference type="STRING" id="313368.SAMN04488012_103322"/>
<accession>A0A1M6F397</accession>
<proteinExistence type="predicted"/>
<dbReference type="Gene3D" id="3.40.50.1240">
    <property type="entry name" value="Phosphoglycerate mutase-like"/>
    <property type="match status" value="1"/>
</dbReference>
<evidence type="ECO:0000313" key="2">
    <source>
        <dbReference type="Proteomes" id="UP000184040"/>
    </source>
</evidence>
<protein>
    <submittedName>
        <fullName evidence="1">Broad specificity phosphatase PhoE</fullName>
    </submittedName>
</protein>
<organism evidence="1 2">
    <name type="scientific">Palleronia salina</name>
    <dbReference type="NCBI Taxonomy" id="313368"/>
    <lineage>
        <taxon>Bacteria</taxon>
        <taxon>Pseudomonadati</taxon>
        <taxon>Pseudomonadota</taxon>
        <taxon>Alphaproteobacteria</taxon>
        <taxon>Rhodobacterales</taxon>
        <taxon>Roseobacteraceae</taxon>
        <taxon>Palleronia</taxon>
    </lineage>
</organism>
<dbReference type="Pfam" id="PF00300">
    <property type="entry name" value="His_Phos_1"/>
    <property type="match status" value="1"/>
</dbReference>
<dbReference type="PANTHER" id="PTHR48100">
    <property type="entry name" value="BROAD-SPECIFICITY PHOSPHATASE YOR283W-RELATED"/>
    <property type="match status" value="1"/>
</dbReference>
<dbReference type="RefSeq" id="WP_073128017.1">
    <property type="nucleotide sequence ID" value="NZ_FQZA01000003.1"/>
</dbReference>
<dbReference type="Proteomes" id="UP000184040">
    <property type="component" value="Unassembled WGS sequence"/>
</dbReference>
<gene>
    <name evidence="1" type="ORF">SAMN04488012_103322</name>
</gene>
<evidence type="ECO:0000313" key="1">
    <source>
        <dbReference type="EMBL" id="SHI92177.1"/>
    </source>
</evidence>
<dbReference type="InterPro" id="IPR050275">
    <property type="entry name" value="PGM_Phosphatase"/>
</dbReference>
<dbReference type="SMART" id="SM00855">
    <property type="entry name" value="PGAM"/>
    <property type="match status" value="1"/>
</dbReference>
<dbReference type="AlphaFoldDB" id="A0A1M6F397"/>
<dbReference type="EMBL" id="FQZA01000003">
    <property type="protein sequence ID" value="SHI92177.1"/>
    <property type="molecule type" value="Genomic_DNA"/>
</dbReference>
<keyword evidence="2" id="KW-1185">Reference proteome</keyword>
<dbReference type="InterPro" id="IPR013078">
    <property type="entry name" value="His_Pase_superF_clade-1"/>
</dbReference>
<reference evidence="1 2" key="1">
    <citation type="submission" date="2016-11" db="EMBL/GenBank/DDBJ databases">
        <authorList>
            <person name="Jaros S."/>
            <person name="Januszkiewicz K."/>
            <person name="Wedrychowicz H."/>
        </authorList>
    </citation>
    <scope>NUCLEOTIDE SEQUENCE [LARGE SCALE GENOMIC DNA]</scope>
    <source>
        <strain evidence="1 2">DSM 26892</strain>
    </source>
</reference>
<name>A0A1M6F397_9RHOB</name>
<dbReference type="GO" id="GO:0016791">
    <property type="term" value="F:phosphatase activity"/>
    <property type="evidence" value="ECO:0007669"/>
    <property type="project" value="TreeGrafter"/>
</dbReference>
<dbReference type="InterPro" id="IPR029033">
    <property type="entry name" value="His_PPase_superfam"/>
</dbReference>
<sequence length="188" mass="21151">MSVLWWIRHGPTHAKGMVGWTDLPADLSDANRLKRLAETLPDAPVISSTLDRARATADAIQGNRPRLPDDPDLREIHFGDWEMRTHDDVSAEDPDRIRAFWDQPGDNRPPGGESWHDLQARVDAAADRLLARGGDVIVVAHFGAILTQYQRVARLRTTDAFAQRIENLSLSRFRYADPAEVQAINHHP</sequence>
<dbReference type="PANTHER" id="PTHR48100:SF1">
    <property type="entry name" value="HISTIDINE PHOSPHATASE FAMILY PROTEIN-RELATED"/>
    <property type="match status" value="1"/>
</dbReference>
<dbReference type="GO" id="GO:0005737">
    <property type="term" value="C:cytoplasm"/>
    <property type="evidence" value="ECO:0007669"/>
    <property type="project" value="TreeGrafter"/>
</dbReference>